<dbReference type="EMBL" id="CP136898">
    <property type="protein sequence ID" value="WOL20720.1"/>
    <property type="molecule type" value="Genomic_DNA"/>
</dbReference>
<gene>
    <name evidence="1" type="ORF">Cni_G29526</name>
</gene>
<protein>
    <submittedName>
        <fullName evidence="1">Uncharacterized protein</fullName>
    </submittedName>
</protein>
<reference evidence="1 2" key="1">
    <citation type="submission" date="2023-10" db="EMBL/GenBank/DDBJ databases">
        <title>Chromosome-scale genome assembly provides insights into flower coloration mechanisms of Canna indica.</title>
        <authorList>
            <person name="Li C."/>
        </authorList>
    </citation>
    <scope>NUCLEOTIDE SEQUENCE [LARGE SCALE GENOMIC DNA]</scope>
    <source>
        <tissue evidence="1">Flower</tissue>
    </source>
</reference>
<keyword evidence="2" id="KW-1185">Reference proteome</keyword>
<evidence type="ECO:0000313" key="1">
    <source>
        <dbReference type="EMBL" id="WOL20720.1"/>
    </source>
</evidence>
<evidence type="ECO:0000313" key="2">
    <source>
        <dbReference type="Proteomes" id="UP001327560"/>
    </source>
</evidence>
<name>A0AAQ3L717_9LILI</name>
<dbReference type="Proteomes" id="UP001327560">
    <property type="component" value="Chromosome 9"/>
</dbReference>
<organism evidence="1 2">
    <name type="scientific">Canna indica</name>
    <name type="common">Indian-shot</name>
    <dbReference type="NCBI Taxonomy" id="4628"/>
    <lineage>
        <taxon>Eukaryota</taxon>
        <taxon>Viridiplantae</taxon>
        <taxon>Streptophyta</taxon>
        <taxon>Embryophyta</taxon>
        <taxon>Tracheophyta</taxon>
        <taxon>Spermatophyta</taxon>
        <taxon>Magnoliopsida</taxon>
        <taxon>Liliopsida</taxon>
        <taxon>Zingiberales</taxon>
        <taxon>Cannaceae</taxon>
        <taxon>Canna</taxon>
    </lineage>
</organism>
<dbReference type="AlphaFoldDB" id="A0AAQ3L717"/>
<sequence length="104" mass="11951">MKSGHFPFKSLSLGLKPTYVNMDFDLSNYFVDCLILNNNWNDACGLLYFHASSWKSIKLIRLPPSPYDDAWVWDIEVNGFFTTNILFLEAVICRVIAMSSHLLV</sequence>
<proteinExistence type="predicted"/>
<accession>A0AAQ3L717</accession>